<reference evidence="23 24" key="1">
    <citation type="journal article" date="2018" name="Mol. Plant">
        <title>The genome of Artemisia annua provides insight into the evolution of Asteraceae family and artemisinin biosynthesis.</title>
        <authorList>
            <person name="Shen Q."/>
            <person name="Zhang L."/>
            <person name="Liao Z."/>
            <person name="Wang S."/>
            <person name="Yan T."/>
            <person name="Shi P."/>
            <person name="Liu M."/>
            <person name="Fu X."/>
            <person name="Pan Q."/>
            <person name="Wang Y."/>
            <person name="Lv Z."/>
            <person name="Lu X."/>
            <person name="Zhang F."/>
            <person name="Jiang W."/>
            <person name="Ma Y."/>
            <person name="Chen M."/>
            <person name="Hao X."/>
            <person name="Li L."/>
            <person name="Tang Y."/>
            <person name="Lv G."/>
            <person name="Zhou Y."/>
            <person name="Sun X."/>
            <person name="Brodelius P.E."/>
            <person name="Rose J.K.C."/>
            <person name="Tang K."/>
        </authorList>
    </citation>
    <scope>NUCLEOTIDE SEQUENCE [LARGE SCALE GENOMIC DNA]</scope>
    <source>
        <strain evidence="24">cv. Huhao1</strain>
        <tissue evidence="23">Leaf</tissue>
    </source>
</reference>
<keyword evidence="14" id="KW-1133">Transmembrane helix</keyword>
<dbReference type="FunFam" id="1.10.510.10:FF:000358">
    <property type="entry name" value="Putative leucine-rich repeat receptor-like serine/threonine-protein kinase"/>
    <property type="match status" value="1"/>
</dbReference>
<organism evidence="23 24">
    <name type="scientific">Artemisia annua</name>
    <name type="common">Sweet wormwood</name>
    <dbReference type="NCBI Taxonomy" id="35608"/>
    <lineage>
        <taxon>Eukaryota</taxon>
        <taxon>Viridiplantae</taxon>
        <taxon>Streptophyta</taxon>
        <taxon>Embryophyta</taxon>
        <taxon>Tracheophyta</taxon>
        <taxon>Spermatophyta</taxon>
        <taxon>Magnoliopsida</taxon>
        <taxon>eudicotyledons</taxon>
        <taxon>Gunneridae</taxon>
        <taxon>Pentapetalae</taxon>
        <taxon>asterids</taxon>
        <taxon>campanulids</taxon>
        <taxon>Asterales</taxon>
        <taxon>Asteraceae</taxon>
        <taxon>Asteroideae</taxon>
        <taxon>Anthemideae</taxon>
        <taxon>Artemisiinae</taxon>
        <taxon>Artemisia</taxon>
    </lineage>
</organism>
<dbReference type="InterPro" id="IPR011009">
    <property type="entry name" value="Kinase-like_dom_sf"/>
</dbReference>
<comment type="subcellular location">
    <subcellularLocation>
        <location evidence="1">Cell membrane</location>
        <topology evidence="1">Single-pass membrane protein</topology>
    </subcellularLocation>
</comment>
<keyword evidence="5" id="KW-0597">Phosphoprotein</keyword>
<evidence type="ECO:0000259" key="22">
    <source>
        <dbReference type="PROSITE" id="PS50011"/>
    </source>
</evidence>
<dbReference type="Gene3D" id="3.30.200.20">
    <property type="entry name" value="Phosphorylase Kinase, domain 1"/>
    <property type="match status" value="2"/>
</dbReference>
<dbReference type="PROSITE" id="PS00107">
    <property type="entry name" value="PROTEIN_KINASE_ATP"/>
    <property type="match status" value="1"/>
</dbReference>
<accession>A0A2U1KRN9</accession>
<dbReference type="PROSITE" id="PS00108">
    <property type="entry name" value="PROTEIN_KINASE_ST"/>
    <property type="match status" value="1"/>
</dbReference>
<keyword evidence="6" id="KW-0433">Leucine-rich repeat</keyword>
<keyword evidence="7" id="KW-0808">Transferase</keyword>
<feature type="domain" description="Protein kinase" evidence="22">
    <location>
        <begin position="296"/>
        <end position="635"/>
    </location>
</feature>
<comment type="catalytic activity">
    <reaction evidence="19">
        <text>L-seryl-[protein] + ATP = O-phospho-L-seryl-[protein] + ADP + H(+)</text>
        <dbReference type="Rhea" id="RHEA:17989"/>
        <dbReference type="Rhea" id="RHEA-COMP:9863"/>
        <dbReference type="Rhea" id="RHEA-COMP:11604"/>
        <dbReference type="ChEBI" id="CHEBI:15378"/>
        <dbReference type="ChEBI" id="CHEBI:29999"/>
        <dbReference type="ChEBI" id="CHEBI:30616"/>
        <dbReference type="ChEBI" id="CHEBI:83421"/>
        <dbReference type="ChEBI" id="CHEBI:456216"/>
        <dbReference type="EC" id="2.7.11.1"/>
    </reaction>
</comment>
<keyword evidence="4" id="KW-0723">Serine/threonine-protein kinase</keyword>
<evidence type="ECO:0000256" key="13">
    <source>
        <dbReference type="ARBA" id="ARBA00022840"/>
    </source>
</evidence>
<name>A0A2U1KRN9_ARTAN</name>
<dbReference type="InterPro" id="IPR008271">
    <property type="entry name" value="Ser/Thr_kinase_AS"/>
</dbReference>
<sequence>MIIIHDHEANGCLGMYLSDPALTWIQRLEISFGVAEAICYLHNEEWRNYSIIHRNINSSTILIDDDFGAKLSGFEFSIKDSVDRRERYISSEVIGTQGYMAPETIKSGDVTQKSDVYSYGVVLCEILCGRKAFLPDESKDNKFLAPLVRFHVENDTLDEVIHPDLLYQRNLCHEFARLACDCTKEDRVERPDMSQILEKLLVIRESLSKDKEDENGPSKGELENAAKFYAWKFPQRELEDTNENDALEGESEDADENDVSEGESEDTDENTSSNAWKVNKFEHLRIGLVDILLATENFSEEYGIGSELDYCKFYDTNLECFDREYNFSLEGKNKGELPKRYYDVSIKCIKRRNMFYTEDMFYKEIEILGPCMHENIQPLLGFCDEGGHMILVYEKKTDFERLSKILNSLFLTWEIRLKICLDIAHGLNYIHNKMDDQKMVIHRKISSEVIVCDVIRHRVIITGFELSTFFPSDHVEDVDDFVANGEDVYETYIAPEFIETGKATKESDIYSFGLVMFEILCGQDYVEEVWQKNFWQKKEKYAAQPKKGIIKQKLARAIREKIFGYKKFLKKGIIKQKMARPIREENFDNKNFLRKGPNEESLDTFIKIIKRCLAINRKQRPTLQVIIQELEKALLFHKNHKDPLRISFEDIKLATQSFSRANDIGGGGFGRVYKGELASEHGSSTIVAKRLDTRLGQGDQQFYNELHILSEYKHENVIGFVGYNNAEQERIIVYEYASKGSLDNYLNDASLTWINRLNICIDVARGLAFLHGGVREHEAVIHRDMKTANILLFDDWKAKVADFGLSLICTINAETDYVIDYACGTPGYLDPRYKKSRILTKESDIYSFGIILLEILFGRSTYEVYKHEGQFLHTLVNQRFEEGRLDEVVFNAIKNQIVQQSLVTFLEVAYQCLCDDRVKRPTAQDVLVQLQKALELQVSTHVLFQKSWFL</sequence>
<evidence type="ECO:0000256" key="2">
    <source>
        <dbReference type="ARBA" id="ARBA00012513"/>
    </source>
</evidence>
<keyword evidence="8" id="KW-0812">Transmembrane</keyword>
<evidence type="ECO:0000256" key="9">
    <source>
        <dbReference type="ARBA" id="ARBA00022729"/>
    </source>
</evidence>
<evidence type="ECO:0000256" key="1">
    <source>
        <dbReference type="ARBA" id="ARBA00004162"/>
    </source>
</evidence>
<keyword evidence="24" id="KW-1185">Reference proteome</keyword>
<keyword evidence="15" id="KW-0472">Membrane</keyword>
<dbReference type="InterPro" id="IPR001245">
    <property type="entry name" value="Ser-Thr/Tyr_kinase_cat_dom"/>
</dbReference>
<dbReference type="GO" id="GO:0005886">
    <property type="term" value="C:plasma membrane"/>
    <property type="evidence" value="ECO:0007669"/>
    <property type="project" value="UniProtKB-SubCell"/>
</dbReference>
<dbReference type="PANTHER" id="PTHR27003">
    <property type="entry name" value="OS07G0166700 PROTEIN"/>
    <property type="match status" value="1"/>
</dbReference>
<evidence type="ECO:0000256" key="11">
    <source>
        <dbReference type="ARBA" id="ARBA00022741"/>
    </source>
</evidence>
<dbReference type="Gene3D" id="1.10.510.10">
    <property type="entry name" value="Transferase(Phosphotransferase) domain 1"/>
    <property type="match status" value="3"/>
</dbReference>
<evidence type="ECO:0000256" key="7">
    <source>
        <dbReference type="ARBA" id="ARBA00022679"/>
    </source>
</evidence>
<proteinExistence type="predicted"/>
<evidence type="ECO:0000256" key="17">
    <source>
        <dbReference type="ARBA" id="ARBA00023180"/>
    </source>
</evidence>
<dbReference type="STRING" id="35608.A0A2U1KRN9"/>
<dbReference type="PROSITE" id="PS50011">
    <property type="entry name" value="PROTEIN_KINASE_DOM"/>
    <property type="match status" value="3"/>
</dbReference>
<dbReference type="GO" id="GO:0009506">
    <property type="term" value="C:plasmodesma"/>
    <property type="evidence" value="ECO:0007669"/>
    <property type="project" value="TreeGrafter"/>
</dbReference>
<evidence type="ECO:0000256" key="16">
    <source>
        <dbReference type="ARBA" id="ARBA00023170"/>
    </source>
</evidence>
<dbReference type="OrthoDB" id="633211at2759"/>
<evidence type="ECO:0000313" key="24">
    <source>
        <dbReference type="Proteomes" id="UP000245207"/>
    </source>
</evidence>
<dbReference type="EC" id="2.7.11.1" evidence="2"/>
<dbReference type="Proteomes" id="UP000245207">
    <property type="component" value="Unassembled WGS sequence"/>
</dbReference>
<dbReference type="GO" id="GO:0004674">
    <property type="term" value="F:protein serine/threonine kinase activity"/>
    <property type="evidence" value="ECO:0007669"/>
    <property type="project" value="UniProtKB-KW"/>
</dbReference>
<dbReference type="GO" id="GO:0004714">
    <property type="term" value="F:transmembrane receptor protein tyrosine kinase activity"/>
    <property type="evidence" value="ECO:0007669"/>
    <property type="project" value="InterPro"/>
</dbReference>
<evidence type="ECO:0000256" key="14">
    <source>
        <dbReference type="ARBA" id="ARBA00022989"/>
    </source>
</evidence>
<gene>
    <name evidence="23" type="ORF">CTI12_AA572140</name>
</gene>
<dbReference type="EMBL" id="PKPP01014647">
    <property type="protein sequence ID" value="PWA39428.1"/>
    <property type="molecule type" value="Genomic_DNA"/>
</dbReference>
<evidence type="ECO:0000256" key="5">
    <source>
        <dbReference type="ARBA" id="ARBA00022553"/>
    </source>
</evidence>
<keyword evidence="12 23" id="KW-0418">Kinase</keyword>
<dbReference type="Pfam" id="PF00069">
    <property type="entry name" value="Pkinase"/>
    <property type="match status" value="2"/>
</dbReference>
<dbReference type="InterPro" id="IPR045272">
    <property type="entry name" value="ANXUR1/2-like"/>
</dbReference>
<dbReference type="InterPro" id="IPR017441">
    <property type="entry name" value="Protein_kinase_ATP_BS"/>
</dbReference>
<evidence type="ECO:0000256" key="3">
    <source>
        <dbReference type="ARBA" id="ARBA00022475"/>
    </source>
</evidence>
<evidence type="ECO:0000313" key="23">
    <source>
        <dbReference type="EMBL" id="PWA39428.1"/>
    </source>
</evidence>
<dbReference type="Pfam" id="PF07714">
    <property type="entry name" value="PK_Tyr_Ser-Thr"/>
    <property type="match status" value="1"/>
</dbReference>
<dbReference type="SMART" id="SM00220">
    <property type="entry name" value="S_TKc"/>
    <property type="match status" value="1"/>
</dbReference>
<evidence type="ECO:0000256" key="10">
    <source>
        <dbReference type="ARBA" id="ARBA00022737"/>
    </source>
</evidence>
<evidence type="ECO:0000256" key="19">
    <source>
        <dbReference type="ARBA" id="ARBA00048679"/>
    </source>
</evidence>
<dbReference type="PANTHER" id="PTHR27003:SF471">
    <property type="entry name" value="VASCULAR ENDOTHELIAL GROWTH FACTOR RECEPTOR 2 (VEGFR2)-RELATED"/>
    <property type="match status" value="1"/>
</dbReference>
<feature type="region of interest" description="Disordered" evidence="21">
    <location>
        <begin position="242"/>
        <end position="273"/>
    </location>
</feature>
<feature type="domain" description="Protein kinase" evidence="22">
    <location>
        <begin position="658"/>
        <end position="944"/>
    </location>
</feature>
<evidence type="ECO:0000256" key="15">
    <source>
        <dbReference type="ARBA" id="ARBA00023136"/>
    </source>
</evidence>
<evidence type="ECO:0000256" key="21">
    <source>
        <dbReference type="SAM" id="MobiDB-lite"/>
    </source>
</evidence>
<evidence type="ECO:0000256" key="12">
    <source>
        <dbReference type="ARBA" id="ARBA00022777"/>
    </source>
</evidence>
<keyword evidence="11 20" id="KW-0547">Nucleotide-binding</keyword>
<evidence type="ECO:0000256" key="8">
    <source>
        <dbReference type="ARBA" id="ARBA00022692"/>
    </source>
</evidence>
<comment type="caution">
    <text evidence="23">The sequence shown here is derived from an EMBL/GenBank/DDBJ whole genome shotgun (WGS) entry which is preliminary data.</text>
</comment>
<feature type="domain" description="Protein kinase" evidence="22">
    <location>
        <begin position="1"/>
        <end position="202"/>
    </location>
</feature>
<feature type="compositionally biased region" description="Acidic residues" evidence="21">
    <location>
        <begin position="242"/>
        <end position="269"/>
    </location>
</feature>
<keyword evidence="10" id="KW-0677">Repeat</keyword>
<dbReference type="InterPro" id="IPR000719">
    <property type="entry name" value="Prot_kinase_dom"/>
</dbReference>
<dbReference type="GO" id="GO:0005524">
    <property type="term" value="F:ATP binding"/>
    <property type="evidence" value="ECO:0007669"/>
    <property type="project" value="UniProtKB-UniRule"/>
</dbReference>
<evidence type="ECO:0000256" key="20">
    <source>
        <dbReference type="PROSITE-ProRule" id="PRU10141"/>
    </source>
</evidence>
<dbReference type="AlphaFoldDB" id="A0A2U1KRN9"/>
<keyword evidence="17" id="KW-0325">Glycoprotein</keyword>
<keyword evidence="16" id="KW-0675">Receptor</keyword>
<keyword evidence="9" id="KW-0732">Signal</keyword>
<evidence type="ECO:0000256" key="18">
    <source>
        <dbReference type="ARBA" id="ARBA00047899"/>
    </source>
</evidence>
<evidence type="ECO:0000256" key="4">
    <source>
        <dbReference type="ARBA" id="ARBA00022527"/>
    </source>
</evidence>
<feature type="binding site" evidence="20">
    <location>
        <position position="689"/>
    </location>
    <ligand>
        <name>ATP</name>
        <dbReference type="ChEBI" id="CHEBI:30616"/>
    </ligand>
</feature>
<keyword evidence="3" id="KW-1003">Cell membrane</keyword>
<keyword evidence="13 20" id="KW-0067">ATP-binding</keyword>
<protein>
    <recommendedName>
        <fullName evidence="2">non-specific serine/threonine protein kinase</fullName>
        <ecNumber evidence="2">2.7.11.1</ecNumber>
    </recommendedName>
</protein>
<comment type="catalytic activity">
    <reaction evidence="18">
        <text>L-threonyl-[protein] + ATP = O-phospho-L-threonyl-[protein] + ADP + H(+)</text>
        <dbReference type="Rhea" id="RHEA:46608"/>
        <dbReference type="Rhea" id="RHEA-COMP:11060"/>
        <dbReference type="Rhea" id="RHEA-COMP:11605"/>
        <dbReference type="ChEBI" id="CHEBI:15378"/>
        <dbReference type="ChEBI" id="CHEBI:30013"/>
        <dbReference type="ChEBI" id="CHEBI:30616"/>
        <dbReference type="ChEBI" id="CHEBI:61977"/>
        <dbReference type="ChEBI" id="CHEBI:456216"/>
        <dbReference type="EC" id="2.7.11.1"/>
    </reaction>
</comment>
<evidence type="ECO:0000256" key="6">
    <source>
        <dbReference type="ARBA" id="ARBA00022614"/>
    </source>
</evidence>
<dbReference type="SUPFAM" id="SSF56112">
    <property type="entry name" value="Protein kinase-like (PK-like)"/>
    <property type="match status" value="3"/>
</dbReference>